<dbReference type="GeneID" id="64704774"/>
<sequence>MMYSVTPMRVILHAKTETKLSLDSLISQRKVIDDAPDSSMSLSQKYAMSDLTAHSMTADMLRIFPQERSKRKTEGSAPEGSLPPSFKRRTLARSYAMSDLTARSTTADMLRIFPQERSKCKTEGSAPEGSLPPSFKKHALSRTCANANLTTYSMTAERTTDLILSHRTHSRAATLNGRTISPIPLLCWWPFPNELLLIIFGYLPAIDLMSITQVSVLSKDLAAPLYFQAVGLHVEQTWLRVNAQSCLALLLYTRTTSFCVPRFLHCDLHGTVDRDLTALQTFLEFLKGIQSKPMSSVMCSDAPPEVDLASLFQLIKDLGCSSFRYSSRDSKHSCMVVPAPILGLDTGAKCSLRRFSADSPMFFSPRVASFTLATLRDSPLSDLSLTNTALSGIQWAMLLLNVHLPLLQMLTIDIECPPAVLAGFLACHQNVTQVWIHPGQTLSPPILQQKHSSQKLRSQMSHQSQSTLDLSVFGGPLCLWFKENFIPNYLSAILDITQHFTTIQALQLSFFDASHAANCFDVLFEEHRIVHAKYLNIAVYGPDPDDLMVHCRPWLNAFHGLECVELQARHLSDTSEKLGVIFSCPDKPFQLKISNGDM</sequence>
<dbReference type="CDD" id="cd09917">
    <property type="entry name" value="F-box_SF"/>
    <property type="match status" value="1"/>
</dbReference>
<dbReference type="EMBL" id="JABBWM010000116">
    <property type="protein sequence ID" value="KAG2088928.1"/>
    <property type="molecule type" value="Genomic_DNA"/>
</dbReference>
<protein>
    <recommendedName>
        <fullName evidence="4">F-box domain-containing protein</fullName>
    </recommendedName>
</protein>
<name>A0A9P7ETV1_9AGAM</name>
<evidence type="ECO:0008006" key="4">
    <source>
        <dbReference type="Google" id="ProtNLM"/>
    </source>
</evidence>
<dbReference type="OrthoDB" id="2686157at2759"/>
<keyword evidence="3" id="KW-1185">Reference proteome</keyword>
<dbReference type="Proteomes" id="UP000823399">
    <property type="component" value="Unassembled WGS sequence"/>
</dbReference>
<reference evidence="2" key="1">
    <citation type="journal article" date="2020" name="New Phytol.">
        <title>Comparative genomics reveals dynamic genome evolution in host specialist ectomycorrhizal fungi.</title>
        <authorList>
            <person name="Lofgren L.A."/>
            <person name="Nguyen N.H."/>
            <person name="Vilgalys R."/>
            <person name="Ruytinx J."/>
            <person name="Liao H.L."/>
            <person name="Branco S."/>
            <person name="Kuo A."/>
            <person name="LaButti K."/>
            <person name="Lipzen A."/>
            <person name="Andreopoulos W."/>
            <person name="Pangilinan J."/>
            <person name="Riley R."/>
            <person name="Hundley H."/>
            <person name="Na H."/>
            <person name="Barry K."/>
            <person name="Grigoriev I.V."/>
            <person name="Stajich J.E."/>
            <person name="Kennedy P.G."/>
        </authorList>
    </citation>
    <scope>NUCLEOTIDE SEQUENCE</scope>
    <source>
        <strain evidence="2">FC423</strain>
    </source>
</reference>
<comment type="caution">
    <text evidence="2">The sequence shown here is derived from an EMBL/GenBank/DDBJ whole genome shotgun (WGS) entry which is preliminary data.</text>
</comment>
<accession>A0A9P7ETV1</accession>
<proteinExistence type="predicted"/>
<gene>
    <name evidence="2" type="ORF">F5147DRAFT_780808</name>
</gene>
<evidence type="ECO:0000256" key="1">
    <source>
        <dbReference type="SAM" id="MobiDB-lite"/>
    </source>
</evidence>
<evidence type="ECO:0000313" key="3">
    <source>
        <dbReference type="Proteomes" id="UP000823399"/>
    </source>
</evidence>
<dbReference type="AlphaFoldDB" id="A0A9P7ETV1"/>
<feature type="region of interest" description="Disordered" evidence="1">
    <location>
        <begin position="68"/>
        <end position="88"/>
    </location>
</feature>
<organism evidence="2 3">
    <name type="scientific">Suillus discolor</name>
    <dbReference type="NCBI Taxonomy" id="1912936"/>
    <lineage>
        <taxon>Eukaryota</taxon>
        <taxon>Fungi</taxon>
        <taxon>Dikarya</taxon>
        <taxon>Basidiomycota</taxon>
        <taxon>Agaricomycotina</taxon>
        <taxon>Agaricomycetes</taxon>
        <taxon>Agaricomycetidae</taxon>
        <taxon>Boletales</taxon>
        <taxon>Suillineae</taxon>
        <taxon>Suillaceae</taxon>
        <taxon>Suillus</taxon>
    </lineage>
</organism>
<evidence type="ECO:0000313" key="2">
    <source>
        <dbReference type="EMBL" id="KAG2088928.1"/>
    </source>
</evidence>
<dbReference type="RefSeq" id="XP_041285721.1">
    <property type="nucleotide sequence ID" value="XM_041442515.1"/>
</dbReference>